<sequence>MEKPLHLKNLIIECYTDVRKSASDSNSQVGAFHELDNAKELADSERLNVYDQTGKLIYSSGSASQAPVSSPDPSPVPANKNNTSYTGASVVDYLNLSSNSHLGDSSLANRKKLAVEYKIVSSESQFSGTGKQNTDLLNALRGGSKPVSTPAPKPAVKSIDQLAQEVIDGKHGTGDARRKLLGSQYNVVQARVNQILSGSTANASAPKKSISQMATEVLRGDHGDGHKNRRESLGISQSEYEKVRAEVNRRA</sequence>
<dbReference type="Proteomes" id="UP000242949">
    <property type="component" value="Unassembled WGS sequence"/>
</dbReference>
<evidence type="ECO:0000313" key="4">
    <source>
        <dbReference type="Proteomes" id="UP000242949"/>
    </source>
</evidence>
<gene>
    <name evidence="3" type="ORF">SAMN05421734_103335</name>
</gene>
<evidence type="ECO:0000313" key="3">
    <source>
        <dbReference type="EMBL" id="SDC00843.1"/>
    </source>
</evidence>
<evidence type="ECO:0000256" key="1">
    <source>
        <dbReference type="SAM" id="MobiDB-lite"/>
    </source>
</evidence>
<feature type="compositionally biased region" description="Polar residues" evidence="1">
    <location>
        <begin position="126"/>
        <end position="136"/>
    </location>
</feature>
<reference evidence="4" key="1">
    <citation type="submission" date="2016-09" db="EMBL/GenBank/DDBJ databases">
        <authorList>
            <person name="Varghese N."/>
            <person name="Submissions S."/>
        </authorList>
    </citation>
    <scope>NUCLEOTIDE SEQUENCE [LARGE SCALE GENOMIC DNA]</scope>
    <source>
        <strain evidence="4">S5</strain>
    </source>
</reference>
<protein>
    <submittedName>
        <fullName evidence="3">Cpl-7 lysozyme C-terminal domain-containing protein</fullName>
    </submittedName>
</protein>
<feature type="compositionally biased region" description="Basic and acidic residues" evidence="1">
    <location>
        <begin position="239"/>
        <end position="251"/>
    </location>
</feature>
<feature type="domain" description="Cpl-7 lysozyme C-terminal" evidence="2">
    <location>
        <begin position="210"/>
        <end position="250"/>
    </location>
</feature>
<dbReference type="AlphaFoldDB" id="A0A1G6I395"/>
<name>A0A1G6I395_9BACI</name>
<feature type="region of interest" description="Disordered" evidence="1">
    <location>
        <begin position="61"/>
        <end position="83"/>
    </location>
</feature>
<dbReference type="STRING" id="1612202.SAMN05421734_103335"/>
<feature type="region of interest" description="Disordered" evidence="1">
    <location>
        <begin position="126"/>
        <end position="155"/>
    </location>
</feature>
<evidence type="ECO:0000259" key="2">
    <source>
        <dbReference type="SMART" id="SM01095"/>
    </source>
</evidence>
<feature type="compositionally biased region" description="Polar residues" evidence="1">
    <location>
        <begin position="199"/>
        <end position="214"/>
    </location>
</feature>
<accession>A0A1G6I395</accession>
<dbReference type="InterPro" id="IPR013168">
    <property type="entry name" value="Cpl_7_lyso_C"/>
</dbReference>
<dbReference type="EMBL" id="FMYI01000003">
    <property type="protein sequence ID" value="SDC00843.1"/>
    <property type="molecule type" value="Genomic_DNA"/>
</dbReference>
<proteinExistence type="predicted"/>
<feature type="domain" description="Cpl-7 lysozyme C-terminal" evidence="2">
    <location>
        <begin position="159"/>
        <end position="197"/>
    </location>
</feature>
<keyword evidence="4" id="KW-1185">Reference proteome</keyword>
<dbReference type="Pfam" id="PF08230">
    <property type="entry name" value="CW_7"/>
    <property type="match status" value="1"/>
</dbReference>
<organism evidence="3 4">
    <name type="scientific">Pelagirhabdus alkalitolerans</name>
    <dbReference type="NCBI Taxonomy" id="1612202"/>
    <lineage>
        <taxon>Bacteria</taxon>
        <taxon>Bacillati</taxon>
        <taxon>Bacillota</taxon>
        <taxon>Bacilli</taxon>
        <taxon>Bacillales</taxon>
        <taxon>Bacillaceae</taxon>
        <taxon>Pelagirhabdus</taxon>
    </lineage>
</organism>
<feature type="region of interest" description="Disordered" evidence="1">
    <location>
        <begin position="199"/>
        <end position="251"/>
    </location>
</feature>
<feature type="compositionally biased region" description="Basic and acidic residues" evidence="1">
    <location>
        <begin position="218"/>
        <end position="232"/>
    </location>
</feature>
<dbReference type="SMART" id="SM01095">
    <property type="entry name" value="Cpl-7"/>
    <property type="match status" value="2"/>
</dbReference>